<feature type="domain" description="Major facilitator superfamily (MFS) profile" evidence="9">
    <location>
        <begin position="28"/>
        <end position="443"/>
    </location>
</feature>
<evidence type="ECO:0000256" key="4">
    <source>
        <dbReference type="ARBA" id="ARBA00022692"/>
    </source>
</evidence>
<dbReference type="RefSeq" id="WP_378409302.1">
    <property type="nucleotide sequence ID" value="NZ_JBHTCS010000030.1"/>
</dbReference>
<comment type="caution">
    <text evidence="10">The sequence shown here is derived from an EMBL/GenBank/DDBJ whole genome shotgun (WGS) entry which is preliminary data.</text>
</comment>
<feature type="compositionally biased region" description="Low complexity" evidence="7">
    <location>
        <begin position="9"/>
        <end position="21"/>
    </location>
</feature>
<evidence type="ECO:0000313" key="11">
    <source>
        <dbReference type="Proteomes" id="UP001596484"/>
    </source>
</evidence>
<dbReference type="PROSITE" id="PS00217">
    <property type="entry name" value="SUGAR_TRANSPORT_2"/>
    <property type="match status" value="1"/>
</dbReference>
<feature type="transmembrane region" description="Helical" evidence="8">
    <location>
        <begin position="350"/>
        <end position="368"/>
    </location>
</feature>
<dbReference type="InterPro" id="IPR020846">
    <property type="entry name" value="MFS_dom"/>
</dbReference>
<dbReference type="PANTHER" id="PTHR43045:SF1">
    <property type="entry name" value="SHIKIMATE TRANSPORTER"/>
    <property type="match status" value="1"/>
</dbReference>
<feature type="transmembrane region" description="Helical" evidence="8">
    <location>
        <begin position="271"/>
        <end position="289"/>
    </location>
</feature>
<gene>
    <name evidence="10" type="ORF">ACFQS9_25310</name>
</gene>
<sequence>MSTDQLSRASGGDAGAASDAPPSGLKKVVGASMAGTVVEWYEFFLYGTAATLVFSKVFFPAGGNELDAIIAAFVTYAVGFAARPIGGIVFGHFGDKFGRKKLLQFSLLLVGAATFLMGCIPTFGQIGYWAPAILVALRFVQGFAVGGEWGGAVLLVAEHSPNRSRGFWASWPQAGVPAGNLLATIVLLVLTTTLSDAAFLSWGWRIAFWLSALIVLVGYYIRTKVSDAPIFLEAQKLVEKNKAASYGVFEVLRRYPRGVLTAMGLRFAENIMYYLVVTFSITYLKVVVHADTSKILWMMLIAHGVHFVAVPLCGRLSDTLGRRPTYLIGALLAGSWGFFAFPMMDSAHNAIVLAAIVIGLIIHAFMYAGQPAIMAEMFPTRMRYSGVSLGYQVTSIVAGSLAPIIATGLLSRFDSSVPIAFYLLGASVVTVIAVAFARETKGIALESIDAADARTLAEENAATDAPLVTDPDAVVAR</sequence>
<name>A0ABW2S641_9NOCA</name>
<evidence type="ECO:0000256" key="6">
    <source>
        <dbReference type="ARBA" id="ARBA00023136"/>
    </source>
</evidence>
<feature type="transmembrane region" description="Helical" evidence="8">
    <location>
        <begin position="43"/>
        <end position="62"/>
    </location>
</feature>
<feature type="transmembrane region" description="Helical" evidence="8">
    <location>
        <begin position="68"/>
        <end position="90"/>
    </location>
</feature>
<dbReference type="PANTHER" id="PTHR43045">
    <property type="entry name" value="SHIKIMATE TRANSPORTER"/>
    <property type="match status" value="1"/>
</dbReference>
<keyword evidence="2" id="KW-0813">Transport</keyword>
<reference evidence="11" key="1">
    <citation type="journal article" date="2019" name="Int. J. Syst. Evol. Microbiol.">
        <title>The Global Catalogue of Microorganisms (GCM) 10K type strain sequencing project: providing services to taxonomists for standard genome sequencing and annotation.</title>
        <authorList>
            <consortium name="The Broad Institute Genomics Platform"/>
            <consortium name="The Broad Institute Genome Sequencing Center for Infectious Disease"/>
            <person name="Wu L."/>
            <person name="Ma J."/>
        </authorList>
    </citation>
    <scope>NUCLEOTIDE SEQUENCE [LARGE SCALE GENOMIC DNA]</scope>
    <source>
        <strain evidence="11">ICMP 19430</strain>
    </source>
</reference>
<proteinExistence type="predicted"/>
<keyword evidence="5 8" id="KW-1133">Transmembrane helix</keyword>
<evidence type="ECO:0000259" key="9">
    <source>
        <dbReference type="PROSITE" id="PS50850"/>
    </source>
</evidence>
<keyword evidence="6 8" id="KW-0472">Membrane</keyword>
<dbReference type="PROSITE" id="PS50850">
    <property type="entry name" value="MFS"/>
    <property type="match status" value="1"/>
</dbReference>
<accession>A0ABW2S641</accession>
<evidence type="ECO:0000256" key="8">
    <source>
        <dbReference type="SAM" id="Phobius"/>
    </source>
</evidence>
<feature type="transmembrane region" description="Helical" evidence="8">
    <location>
        <begin position="102"/>
        <end position="123"/>
    </location>
</feature>
<evidence type="ECO:0000256" key="3">
    <source>
        <dbReference type="ARBA" id="ARBA00022475"/>
    </source>
</evidence>
<dbReference type="Proteomes" id="UP001596484">
    <property type="component" value="Unassembled WGS sequence"/>
</dbReference>
<feature type="transmembrane region" description="Helical" evidence="8">
    <location>
        <begin position="295"/>
        <end position="314"/>
    </location>
</feature>
<dbReference type="Gene3D" id="1.20.1250.20">
    <property type="entry name" value="MFS general substrate transporter like domains"/>
    <property type="match status" value="1"/>
</dbReference>
<organism evidence="10 11">
    <name type="scientific">Rhodococcus daqingensis</name>
    <dbReference type="NCBI Taxonomy" id="2479363"/>
    <lineage>
        <taxon>Bacteria</taxon>
        <taxon>Bacillati</taxon>
        <taxon>Actinomycetota</taxon>
        <taxon>Actinomycetes</taxon>
        <taxon>Mycobacteriales</taxon>
        <taxon>Nocardiaceae</taxon>
        <taxon>Rhodococcus</taxon>
    </lineage>
</organism>
<feature type="transmembrane region" description="Helical" evidence="8">
    <location>
        <begin position="389"/>
        <end position="413"/>
    </location>
</feature>
<comment type="subcellular location">
    <subcellularLocation>
        <location evidence="1">Cell membrane</location>
        <topology evidence="1">Multi-pass membrane protein</topology>
    </subcellularLocation>
</comment>
<dbReference type="CDD" id="cd17369">
    <property type="entry name" value="MFS_ShiA_like"/>
    <property type="match status" value="1"/>
</dbReference>
<evidence type="ECO:0000256" key="5">
    <source>
        <dbReference type="ARBA" id="ARBA00022989"/>
    </source>
</evidence>
<feature type="transmembrane region" description="Helical" evidence="8">
    <location>
        <begin position="202"/>
        <end position="221"/>
    </location>
</feature>
<dbReference type="InterPro" id="IPR036259">
    <property type="entry name" value="MFS_trans_sf"/>
</dbReference>
<dbReference type="SUPFAM" id="SSF103473">
    <property type="entry name" value="MFS general substrate transporter"/>
    <property type="match status" value="1"/>
</dbReference>
<feature type="region of interest" description="Disordered" evidence="7">
    <location>
        <begin position="1"/>
        <end position="21"/>
    </location>
</feature>
<dbReference type="InterPro" id="IPR005829">
    <property type="entry name" value="Sugar_transporter_CS"/>
</dbReference>
<keyword evidence="11" id="KW-1185">Reference proteome</keyword>
<feature type="transmembrane region" description="Helical" evidence="8">
    <location>
        <begin position="419"/>
        <end position="437"/>
    </location>
</feature>
<dbReference type="Pfam" id="PF00083">
    <property type="entry name" value="Sugar_tr"/>
    <property type="match status" value="1"/>
</dbReference>
<feature type="transmembrane region" description="Helical" evidence="8">
    <location>
        <begin position="129"/>
        <end position="156"/>
    </location>
</feature>
<feature type="transmembrane region" description="Helical" evidence="8">
    <location>
        <begin position="326"/>
        <end position="344"/>
    </location>
</feature>
<keyword evidence="4 8" id="KW-0812">Transmembrane</keyword>
<feature type="transmembrane region" description="Helical" evidence="8">
    <location>
        <begin position="168"/>
        <end position="190"/>
    </location>
</feature>
<evidence type="ECO:0000256" key="7">
    <source>
        <dbReference type="SAM" id="MobiDB-lite"/>
    </source>
</evidence>
<evidence type="ECO:0000256" key="1">
    <source>
        <dbReference type="ARBA" id="ARBA00004651"/>
    </source>
</evidence>
<protein>
    <submittedName>
        <fullName evidence="10">MFS transporter</fullName>
    </submittedName>
</protein>
<keyword evidence="3" id="KW-1003">Cell membrane</keyword>
<evidence type="ECO:0000256" key="2">
    <source>
        <dbReference type="ARBA" id="ARBA00022448"/>
    </source>
</evidence>
<dbReference type="EMBL" id="JBHTCS010000030">
    <property type="protein sequence ID" value="MFC7451219.1"/>
    <property type="molecule type" value="Genomic_DNA"/>
</dbReference>
<dbReference type="InterPro" id="IPR005828">
    <property type="entry name" value="MFS_sugar_transport-like"/>
</dbReference>
<evidence type="ECO:0000313" key="10">
    <source>
        <dbReference type="EMBL" id="MFC7451219.1"/>
    </source>
</evidence>